<dbReference type="OrthoDB" id="9781415at2"/>
<dbReference type="PANTHER" id="PTHR46517">
    <property type="entry name" value="FRUCTOSE-2,6-BISPHOSPHATASE TIGAR"/>
    <property type="match status" value="1"/>
</dbReference>
<keyword evidence="3" id="KW-1185">Reference proteome</keyword>
<dbReference type="GO" id="GO:0005829">
    <property type="term" value="C:cytosol"/>
    <property type="evidence" value="ECO:0007669"/>
    <property type="project" value="TreeGrafter"/>
</dbReference>
<dbReference type="InterPro" id="IPR013078">
    <property type="entry name" value="His_Pase_superF_clade-1"/>
</dbReference>
<protein>
    <submittedName>
        <fullName evidence="2">Phosphoglycerate mutase family</fullName>
    </submittedName>
</protein>
<reference evidence="2 3" key="1">
    <citation type="submission" date="2016-04" db="EMBL/GenBank/DDBJ databases">
        <title>Genome analysis of Thermosulfurimonas dismutans, the first thermophilic sulfur-disproportionating bacterium of the phylum Thermodesulfobacteria.</title>
        <authorList>
            <person name="Mardanov A.V."/>
            <person name="Beletsky A.V."/>
            <person name="Kadnikov V.V."/>
            <person name="Slobodkin A.I."/>
            <person name="Ravin N.V."/>
        </authorList>
    </citation>
    <scope>NUCLEOTIDE SEQUENCE [LARGE SCALE GENOMIC DNA]</scope>
    <source>
        <strain evidence="2 3">S95</strain>
    </source>
</reference>
<dbReference type="CDD" id="cd07040">
    <property type="entry name" value="HP"/>
    <property type="match status" value="1"/>
</dbReference>
<dbReference type="PANTHER" id="PTHR46517:SF1">
    <property type="entry name" value="FRUCTOSE-2,6-BISPHOSPHATASE TIGAR"/>
    <property type="match status" value="1"/>
</dbReference>
<dbReference type="RefSeq" id="WP_068671148.1">
    <property type="nucleotide sequence ID" value="NZ_LWLG01000013.1"/>
</dbReference>
<sequence>MRSSKPLVLLLLRHEETENPRGILYGQTDVPLSPVGRKKTEELVEKLSRFQIKAVYGSDLSRSSYGAKLLAERSGVPLTLTPLLREIDFGKWTGLTFKELLKIPEFRERLEHPEKIKPPGGESLKDLSERALRVVSEIKYHFPEGLVVIFSHGGLNRVLIARLLDIPLNRFFALEQRPGAINLLVFFPDSPPLLALFNAPPEIDLRPYLEYYGI</sequence>
<dbReference type="GO" id="GO:0043456">
    <property type="term" value="P:regulation of pentose-phosphate shunt"/>
    <property type="evidence" value="ECO:0007669"/>
    <property type="project" value="TreeGrafter"/>
</dbReference>
<evidence type="ECO:0000313" key="2">
    <source>
        <dbReference type="EMBL" id="OAQ20274.1"/>
    </source>
</evidence>
<dbReference type="Proteomes" id="UP000078390">
    <property type="component" value="Unassembled WGS sequence"/>
</dbReference>
<dbReference type="Pfam" id="PF00300">
    <property type="entry name" value="His_Phos_1"/>
    <property type="match status" value="1"/>
</dbReference>
<gene>
    <name evidence="2" type="ORF">TDIS_1629</name>
</gene>
<dbReference type="GO" id="GO:0045820">
    <property type="term" value="P:negative regulation of glycolytic process"/>
    <property type="evidence" value="ECO:0007669"/>
    <property type="project" value="TreeGrafter"/>
</dbReference>
<name>A0A179D2H2_9BACT</name>
<dbReference type="InterPro" id="IPR029033">
    <property type="entry name" value="His_PPase_superfam"/>
</dbReference>
<dbReference type="SUPFAM" id="SSF53254">
    <property type="entry name" value="Phosphoglycerate mutase-like"/>
    <property type="match status" value="1"/>
</dbReference>
<dbReference type="EMBL" id="LWLG01000013">
    <property type="protein sequence ID" value="OAQ20274.1"/>
    <property type="molecule type" value="Genomic_DNA"/>
</dbReference>
<dbReference type="SMART" id="SM00855">
    <property type="entry name" value="PGAM"/>
    <property type="match status" value="1"/>
</dbReference>
<comment type="caution">
    <text evidence="2">The sequence shown here is derived from an EMBL/GenBank/DDBJ whole genome shotgun (WGS) entry which is preliminary data.</text>
</comment>
<dbReference type="Gene3D" id="3.40.50.1240">
    <property type="entry name" value="Phosphoglycerate mutase-like"/>
    <property type="match status" value="1"/>
</dbReference>
<dbReference type="AlphaFoldDB" id="A0A179D2H2"/>
<evidence type="ECO:0000313" key="3">
    <source>
        <dbReference type="Proteomes" id="UP000078390"/>
    </source>
</evidence>
<keyword evidence="1" id="KW-0378">Hydrolase</keyword>
<dbReference type="GO" id="GO:0004331">
    <property type="term" value="F:fructose-2,6-bisphosphate 2-phosphatase activity"/>
    <property type="evidence" value="ECO:0007669"/>
    <property type="project" value="TreeGrafter"/>
</dbReference>
<accession>A0A179D2H2</accession>
<dbReference type="STRING" id="999894.TDIS_1629"/>
<organism evidence="2 3">
    <name type="scientific">Thermosulfurimonas dismutans</name>
    <dbReference type="NCBI Taxonomy" id="999894"/>
    <lineage>
        <taxon>Bacteria</taxon>
        <taxon>Pseudomonadati</taxon>
        <taxon>Thermodesulfobacteriota</taxon>
        <taxon>Thermodesulfobacteria</taxon>
        <taxon>Thermodesulfobacteriales</taxon>
        <taxon>Thermodesulfobacteriaceae</taxon>
        <taxon>Thermosulfurimonas</taxon>
    </lineage>
</organism>
<proteinExistence type="predicted"/>
<dbReference type="InterPro" id="IPR051695">
    <property type="entry name" value="Phosphoglycerate_Mutase"/>
</dbReference>
<evidence type="ECO:0000256" key="1">
    <source>
        <dbReference type="ARBA" id="ARBA00022801"/>
    </source>
</evidence>